<evidence type="ECO:0000256" key="1">
    <source>
        <dbReference type="SAM" id="MobiDB-lite"/>
    </source>
</evidence>
<evidence type="ECO:0000313" key="3">
    <source>
        <dbReference type="Proteomes" id="UP000499080"/>
    </source>
</evidence>
<dbReference type="EMBL" id="BGPR01000065">
    <property type="protein sequence ID" value="GBL89520.1"/>
    <property type="molecule type" value="Genomic_DNA"/>
</dbReference>
<organism evidence="2 3">
    <name type="scientific">Araneus ventricosus</name>
    <name type="common">Orbweaver spider</name>
    <name type="synonym">Epeira ventricosa</name>
    <dbReference type="NCBI Taxonomy" id="182803"/>
    <lineage>
        <taxon>Eukaryota</taxon>
        <taxon>Metazoa</taxon>
        <taxon>Ecdysozoa</taxon>
        <taxon>Arthropoda</taxon>
        <taxon>Chelicerata</taxon>
        <taxon>Arachnida</taxon>
        <taxon>Araneae</taxon>
        <taxon>Araneomorphae</taxon>
        <taxon>Entelegynae</taxon>
        <taxon>Araneoidea</taxon>
        <taxon>Araneidae</taxon>
        <taxon>Araneus</taxon>
    </lineage>
</organism>
<dbReference type="Proteomes" id="UP000499080">
    <property type="component" value="Unassembled WGS sequence"/>
</dbReference>
<feature type="compositionally biased region" description="Basic and acidic residues" evidence="1">
    <location>
        <begin position="49"/>
        <end position="62"/>
    </location>
</feature>
<protein>
    <submittedName>
        <fullName evidence="2">Uncharacterized protein</fullName>
    </submittedName>
</protein>
<proteinExistence type="predicted"/>
<feature type="region of interest" description="Disordered" evidence="1">
    <location>
        <begin position="49"/>
        <end position="76"/>
    </location>
</feature>
<dbReference type="AlphaFoldDB" id="A0A4Y2BBF3"/>
<reference evidence="2 3" key="1">
    <citation type="journal article" date="2019" name="Sci. Rep.">
        <title>Orb-weaving spider Araneus ventricosus genome elucidates the spidroin gene catalogue.</title>
        <authorList>
            <person name="Kono N."/>
            <person name="Nakamura H."/>
            <person name="Ohtoshi R."/>
            <person name="Moran D.A.P."/>
            <person name="Shinohara A."/>
            <person name="Yoshida Y."/>
            <person name="Fujiwara M."/>
            <person name="Mori M."/>
            <person name="Tomita M."/>
            <person name="Arakawa K."/>
        </authorList>
    </citation>
    <scope>NUCLEOTIDE SEQUENCE [LARGE SCALE GENOMIC DNA]</scope>
</reference>
<comment type="caution">
    <text evidence="2">The sequence shown here is derived from an EMBL/GenBank/DDBJ whole genome shotgun (WGS) entry which is preliminary data.</text>
</comment>
<gene>
    <name evidence="2" type="ORF">AVEN_87855_1</name>
</gene>
<keyword evidence="3" id="KW-1185">Reference proteome</keyword>
<sequence length="99" mass="11739">MNFSCCVPNWTDCCFAYKLPICTMRPLAIIFLLVTPIFISNHATGKPYTDEESKHLHHPDDHHHHHEHEHHHGHDEPHYYGEYRHQKCADRLLGCLRHL</sequence>
<evidence type="ECO:0000313" key="2">
    <source>
        <dbReference type="EMBL" id="GBL89520.1"/>
    </source>
</evidence>
<accession>A0A4Y2BBF3</accession>
<name>A0A4Y2BBF3_ARAVE</name>